<sequence>MNMREDNALEQCLRIGRGNLSEINRYMLSASGLVEEMVALLWNHQSTGGQRIQFQFAGFVEPDGRYPICMTPIDFKNVSEECEKTIARYPTNPSFHYNGTCPGDNEHSEECQIMMEEWGQPCIKDQVEKAERRLKRLRFLPQLKKCARNTASANGLYTLEDSVQEGCIYDVKYV</sequence>
<proteinExistence type="predicted"/>
<comment type="caution">
    <text evidence="1">The sequence shown here is derived from an EMBL/GenBank/DDBJ whole genome shotgun (WGS) entry which is preliminary data.</text>
</comment>
<dbReference type="EMBL" id="ONZP01000116">
    <property type="protein sequence ID" value="SPJ74219.1"/>
    <property type="molecule type" value="Genomic_DNA"/>
</dbReference>
<protein>
    <submittedName>
        <fullName evidence="1">Uncharacterized protein</fullName>
    </submittedName>
</protein>
<gene>
    <name evidence="1" type="ORF">FTOL_03949</name>
</gene>
<keyword evidence="2" id="KW-1185">Reference proteome</keyword>
<dbReference type="AlphaFoldDB" id="A0AAE8SGC1"/>
<organism evidence="1 2">
    <name type="scientific">Fusarium torulosum</name>
    <dbReference type="NCBI Taxonomy" id="33205"/>
    <lineage>
        <taxon>Eukaryota</taxon>
        <taxon>Fungi</taxon>
        <taxon>Dikarya</taxon>
        <taxon>Ascomycota</taxon>
        <taxon>Pezizomycotina</taxon>
        <taxon>Sordariomycetes</taxon>
        <taxon>Hypocreomycetidae</taxon>
        <taxon>Hypocreales</taxon>
        <taxon>Nectriaceae</taxon>
        <taxon>Fusarium</taxon>
    </lineage>
</organism>
<dbReference type="Proteomes" id="UP001187734">
    <property type="component" value="Unassembled WGS sequence"/>
</dbReference>
<evidence type="ECO:0000313" key="2">
    <source>
        <dbReference type="Proteomes" id="UP001187734"/>
    </source>
</evidence>
<reference evidence="1" key="1">
    <citation type="submission" date="2018-03" db="EMBL/GenBank/DDBJ databases">
        <authorList>
            <person name="Guldener U."/>
        </authorList>
    </citation>
    <scope>NUCLEOTIDE SEQUENCE</scope>
</reference>
<name>A0AAE8SGC1_9HYPO</name>
<evidence type="ECO:0000313" key="1">
    <source>
        <dbReference type="EMBL" id="SPJ74219.1"/>
    </source>
</evidence>
<accession>A0AAE8SGC1</accession>